<dbReference type="InterPro" id="IPR010255">
    <property type="entry name" value="Haem_peroxidase_sf"/>
</dbReference>
<dbReference type="GO" id="GO:0005576">
    <property type="term" value="C:extracellular region"/>
    <property type="evidence" value="ECO:0007669"/>
    <property type="project" value="UniProtKB-SubCell"/>
</dbReference>
<dbReference type="SUPFAM" id="SSF48113">
    <property type="entry name" value="Heme-dependent peroxidases"/>
    <property type="match status" value="1"/>
</dbReference>
<dbReference type="PROSITE" id="PS50292">
    <property type="entry name" value="PEROXIDASE_3"/>
    <property type="match status" value="1"/>
</dbReference>
<feature type="chain" id="PRO_5037057710" evidence="6">
    <location>
        <begin position="23"/>
        <end position="597"/>
    </location>
</feature>
<dbReference type="Pfam" id="PF03098">
    <property type="entry name" value="An_peroxidase"/>
    <property type="match status" value="2"/>
</dbReference>
<dbReference type="AlphaFoldDB" id="A0A914VR65"/>
<evidence type="ECO:0000256" key="4">
    <source>
        <dbReference type="ARBA" id="ARBA00023180"/>
    </source>
</evidence>
<dbReference type="Gene3D" id="1.10.640.10">
    <property type="entry name" value="Haem peroxidase domain superfamily, animal type"/>
    <property type="match status" value="2"/>
</dbReference>
<dbReference type="Proteomes" id="UP000887566">
    <property type="component" value="Unplaced"/>
</dbReference>
<dbReference type="InterPro" id="IPR019791">
    <property type="entry name" value="Haem_peroxidase_animal"/>
</dbReference>
<evidence type="ECO:0000313" key="8">
    <source>
        <dbReference type="WBParaSite" id="PSAMB.scaffold2295size24070.g17197.t1"/>
    </source>
</evidence>
<dbReference type="InterPro" id="IPR037120">
    <property type="entry name" value="Haem_peroxidase_sf_animal"/>
</dbReference>
<feature type="compositionally biased region" description="Basic and acidic residues" evidence="5">
    <location>
        <begin position="58"/>
        <end position="78"/>
    </location>
</feature>
<proteinExistence type="predicted"/>
<keyword evidence="2" id="KW-0964">Secreted</keyword>
<protein>
    <submittedName>
        <fullName evidence="8">Peroxidase</fullName>
    </submittedName>
</protein>
<dbReference type="GO" id="GO:0004601">
    <property type="term" value="F:peroxidase activity"/>
    <property type="evidence" value="ECO:0007669"/>
    <property type="project" value="UniProtKB-KW"/>
</dbReference>
<feature type="compositionally biased region" description="Basic and acidic residues" evidence="5">
    <location>
        <begin position="23"/>
        <end position="37"/>
    </location>
</feature>
<accession>A0A914VR65</accession>
<dbReference type="WBParaSite" id="PSAMB.scaffold2295size24070.g17197.t1">
    <property type="protein sequence ID" value="PSAMB.scaffold2295size24070.g17197.t1"/>
    <property type="gene ID" value="PSAMB.scaffold2295size24070.g17197"/>
</dbReference>
<evidence type="ECO:0000256" key="6">
    <source>
        <dbReference type="SAM" id="SignalP"/>
    </source>
</evidence>
<evidence type="ECO:0000256" key="5">
    <source>
        <dbReference type="SAM" id="MobiDB-lite"/>
    </source>
</evidence>
<keyword evidence="3" id="KW-0560">Oxidoreductase</keyword>
<dbReference type="GO" id="GO:0020037">
    <property type="term" value="F:heme binding"/>
    <property type="evidence" value="ECO:0007669"/>
    <property type="project" value="InterPro"/>
</dbReference>
<feature type="signal peptide" evidence="6">
    <location>
        <begin position="1"/>
        <end position="22"/>
    </location>
</feature>
<dbReference type="GO" id="GO:0006979">
    <property type="term" value="P:response to oxidative stress"/>
    <property type="evidence" value="ECO:0007669"/>
    <property type="project" value="InterPro"/>
</dbReference>
<dbReference type="PANTHER" id="PTHR11475">
    <property type="entry name" value="OXIDASE/PEROXIDASE"/>
    <property type="match status" value="1"/>
</dbReference>
<feature type="region of interest" description="Disordered" evidence="5">
    <location>
        <begin position="22"/>
        <end position="78"/>
    </location>
</feature>
<keyword evidence="7" id="KW-1185">Reference proteome</keyword>
<keyword evidence="6" id="KW-0732">Signal</keyword>
<dbReference type="PANTHER" id="PTHR11475:SF4">
    <property type="entry name" value="CHORION PEROXIDASE"/>
    <property type="match status" value="1"/>
</dbReference>
<keyword evidence="3" id="KW-0575">Peroxidase</keyword>
<comment type="subcellular location">
    <subcellularLocation>
        <location evidence="1">Secreted</location>
    </subcellularLocation>
</comment>
<dbReference type="PRINTS" id="PR00457">
    <property type="entry name" value="ANPEROXIDASE"/>
</dbReference>
<name>A0A914VR65_9BILA</name>
<sequence length="597" mass="66697">MAAFGPILVVFVALCGISIGQGDENRLHPHHAERELPSPHGRYPMRGSPQTLHGRNRQPTERAKKLDLRSRKSLEATRHALDGKNGSDRAFLIAHMTDDDEDIVEVPTDSCDERNFPCALGHRRYSGWCNNMQNPRFGASHSLYQRLLPPAYDDDVNSPRSVGVSGRLLPSPRKITTTVFGLASHESNDRTIWMMQWGQFLDHDISRTPNSVETDGSFPKCPDCSTTANPLCLPIIIPANDPHFPPSRGCMNFVRSSNGRLSLGRREQISIISAYIDASQVYGSDDCVASSLRAEDDGLLKTSDDGKMLPKSPDNGFCRSDSIDCFLAGDIRVNENIALTSVQTLWLLEHNRIATELKGINPSWDDETLGRAVSEKLDLVNTFSDPSAIVRPNFLDRIFSGMSSQSTQMCDNQFSETLRDRLFEAKDKPFSGFDLPAFNIQRGRDHGLPPYVAYRRLFNLRVPRSFDDLKTIMDPASVEGLKKTYVSVDDIDLYVGIVSERALPGAAVGPTAARIIADQFSRLKKGDRYWYERRSALLFTIEQLNEIRKVSLAKVICTHANIDIQRDVFLNPTVAGNGPRQCSSLPEMDLTLWKQES</sequence>
<keyword evidence="4" id="KW-0325">Glycoprotein</keyword>
<evidence type="ECO:0000313" key="7">
    <source>
        <dbReference type="Proteomes" id="UP000887566"/>
    </source>
</evidence>
<evidence type="ECO:0000256" key="2">
    <source>
        <dbReference type="ARBA" id="ARBA00022525"/>
    </source>
</evidence>
<evidence type="ECO:0000256" key="3">
    <source>
        <dbReference type="ARBA" id="ARBA00022559"/>
    </source>
</evidence>
<reference evidence="8" key="1">
    <citation type="submission" date="2022-11" db="UniProtKB">
        <authorList>
            <consortium name="WormBaseParasite"/>
        </authorList>
    </citation>
    <scope>IDENTIFICATION</scope>
</reference>
<organism evidence="7 8">
    <name type="scientific">Plectus sambesii</name>
    <dbReference type="NCBI Taxonomy" id="2011161"/>
    <lineage>
        <taxon>Eukaryota</taxon>
        <taxon>Metazoa</taxon>
        <taxon>Ecdysozoa</taxon>
        <taxon>Nematoda</taxon>
        <taxon>Chromadorea</taxon>
        <taxon>Plectida</taxon>
        <taxon>Plectina</taxon>
        <taxon>Plectoidea</taxon>
        <taxon>Plectidae</taxon>
        <taxon>Plectus</taxon>
    </lineage>
</organism>
<evidence type="ECO:0000256" key="1">
    <source>
        <dbReference type="ARBA" id="ARBA00004613"/>
    </source>
</evidence>